<dbReference type="EMBL" id="AJYA01000020">
    <property type="protein sequence ID" value="EIM76452.1"/>
    <property type="molecule type" value="Genomic_DNA"/>
</dbReference>
<dbReference type="PANTHER" id="PTHR42887:SF2">
    <property type="entry name" value="OS12G0638800 PROTEIN"/>
    <property type="match status" value="1"/>
</dbReference>
<dbReference type="InterPro" id="IPR055178">
    <property type="entry name" value="RsdA/BaiN/AoA(So)-like_dom"/>
</dbReference>
<keyword evidence="3" id="KW-0274">FAD</keyword>
<dbReference type="InterPro" id="IPR057661">
    <property type="entry name" value="RsdA/BaiN/AoA(So)_Rossmann"/>
</dbReference>
<dbReference type="STRING" id="1189621.A3SI_09632"/>
<dbReference type="Gene3D" id="1.10.8.260">
    <property type="entry name" value="HI0933 insert domain-like"/>
    <property type="match status" value="1"/>
</dbReference>
<protein>
    <recommendedName>
        <fullName evidence="8">Flavoprotein</fullName>
    </recommendedName>
</protein>
<evidence type="ECO:0000259" key="5">
    <source>
        <dbReference type="Pfam" id="PF22780"/>
    </source>
</evidence>
<proteinExistence type="predicted"/>
<dbReference type="Gene3D" id="3.50.50.60">
    <property type="entry name" value="FAD/NAD(P)-binding domain"/>
    <property type="match status" value="1"/>
</dbReference>
<comment type="cofactor">
    <cofactor evidence="1">
        <name>FAD</name>
        <dbReference type="ChEBI" id="CHEBI:57692"/>
    </cofactor>
</comment>
<dbReference type="SUPFAM" id="SSF51905">
    <property type="entry name" value="FAD/NAD(P)-binding domain"/>
    <property type="match status" value="1"/>
</dbReference>
<dbReference type="Pfam" id="PF03486">
    <property type="entry name" value="HI0933_like"/>
    <property type="match status" value="1"/>
</dbReference>
<feature type="domain" description="RsdA/BaiN/AoA(So)-like Rossmann fold-like" evidence="4">
    <location>
        <begin position="3"/>
        <end position="398"/>
    </location>
</feature>
<evidence type="ECO:0000256" key="2">
    <source>
        <dbReference type="ARBA" id="ARBA00022630"/>
    </source>
</evidence>
<dbReference type="PRINTS" id="PR00368">
    <property type="entry name" value="FADPNR"/>
</dbReference>
<dbReference type="OrthoDB" id="9773233at2"/>
<reference evidence="6 7" key="1">
    <citation type="submission" date="2012-05" db="EMBL/GenBank/DDBJ databases">
        <title>Genome sequence of Nitritalea halalkaliphila LW7.</title>
        <authorList>
            <person name="Jangir P.K."/>
            <person name="Singh A."/>
            <person name="Shivaji S."/>
            <person name="Sharma R."/>
        </authorList>
    </citation>
    <scope>NUCLEOTIDE SEQUENCE [LARGE SCALE GENOMIC DNA]</scope>
    <source>
        <strain evidence="6 7">LW7</strain>
    </source>
</reference>
<dbReference type="PRINTS" id="PR00411">
    <property type="entry name" value="PNDRDTASEI"/>
</dbReference>
<evidence type="ECO:0000313" key="6">
    <source>
        <dbReference type="EMBL" id="EIM76452.1"/>
    </source>
</evidence>
<dbReference type="PATRIC" id="fig|1189621.3.peg.2001"/>
<dbReference type="RefSeq" id="WP_009054909.1">
    <property type="nucleotide sequence ID" value="NZ_AJYA01000020.1"/>
</dbReference>
<dbReference type="Gene3D" id="2.40.30.10">
    <property type="entry name" value="Translation factors"/>
    <property type="match status" value="1"/>
</dbReference>
<dbReference type="InterPro" id="IPR023166">
    <property type="entry name" value="BaiN-like_dom_sf"/>
</dbReference>
<dbReference type="InterPro" id="IPR004792">
    <property type="entry name" value="BaiN-like"/>
</dbReference>
<evidence type="ECO:0000256" key="3">
    <source>
        <dbReference type="ARBA" id="ARBA00022827"/>
    </source>
</evidence>
<evidence type="ECO:0000259" key="4">
    <source>
        <dbReference type="Pfam" id="PF03486"/>
    </source>
</evidence>
<name>I5C3Q0_9BACT</name>
<feature type="domain" description="RsdA/BaiN/AoA(So)-like insert" evidence="5">
    <location>
        <begin position="184"/>
        <end position="345"/>
    </location>
</feature>
<dbReference type="AlphaFoldDB" id="I5C3Q0"/>
<evidence type="ECO:0000313" key="7">
    <source>
        <dbReference type="Proteomes" id="UP000005551"/>
    </source>
</evidence>
<dbReference type="InterPro" id="IPR036188">
    <property type="entry name" value="FAD/NAD-bd_sf"/>
</dbReference>
<comment type="caution">
    <text evidence="6">The sequence shown here is derived from an EMBL/GenBank/DDBJ whole genome shotgun (WGS) entry which is preliminary data.</text>
</comment>
<dbReference type="Proteomes" id="UP000005551">
    <property type="component" value="Unassembled WGS sequence"/>
</dbReference>
<organism evidence="6 7">
    <name type="scientific">Nitritalea halalkaliphila LW7</name>
    <dbReference type="NCBI Taxonomy" id="1189621"/>
    <lineage>
        <taxon>Bacteria</taxon>
        <taxon>Pseudomonadati</taxon>
        <taxon>Bacteroidota</taxon>
        <taxon>Cytophagia</taxon>
        <taxon>Cytophagales</taxon>
        <taxon>Cyclobacteriaceae</taxon>
        <taxon>Nitritalea</taxon>
    </lineage>
</organism>
<keyword evidence="7" id="KW-1185">Reference proteome</keyword>
<evidence type="ECO:0008006" key="8">
    <source>
        <dbReference type="Google" id="ProtNLM"/>
    </source>
</evidence>
<dbReference type="PANTHER" id="PTHR42887">
    <property type="entry name" value="OS12G0638800 PROTEIN"/>
    <property type="match status" value="1"/>
</dbReference>
<dbReference type="SUPFAM" id="SSF160996">
    <property type="entry name" value="HI0933 insert domain-like"/>
    <property type="match status" value="1"/>
</dbReference>
<keyword evidence="2" id="KW-0285">Flavoprotein</keyword>
<dbReference type="NCBIfam" id="TIGR00275">
    <property type="entry name" value="aminoacetone oxidase family FAD-binding enzyme"/>
    <property type="match status" value="1"/>
</dbReference>
<accession>I5C3Q0</accession>
<sequence length="413" mass="45406">MHEVIVIGAGAAGYFAAIHAAAAGAEVLLLEKTRKTLAKVKISGGGRCNVTHAAFQSGQLLKNYPRGERFLKKVITRFQVQDTVDWFTARGVALKVEADGRMFPTSDSSQSIIDCLRAEADRCGVQLLTEGQVFQLVPKEAFWELQLQDKVLQARCVIVCTGGASKRSQLDWLANLNLDIVTPVPSLFTFNGPEEPLRQLPGVSVPQASVRLEGTKWSYVGPLLITHWGVSGPAVLKLSAFAARHLADTQYEGVAQIRWVSTCTEEQLQELWRSQVAQHPKMQVKNSTAFPLPQRLWQFLLEQAEIPLQTPWQELNKKQKNKLTALCFAYPFRLSGKTTFKEEFVTAGGIALAEVNPATMEARKHARLYFAGEVLDIDGITGGFNFQAAWSTGFVAGTQAGQAVAALKRPINE</sequence>
<gene>
    <name evidence="6" type="ORF">A3SI_09632</name>
</gene>
<evidence type="ECO:0000256" key="1">
    <source>
        <dbReference type="ARBA" id="ARBA00001974"/>
    </source>
</evidence>
<dbReference type="Pfam" id="PF22780">
    <property type="entry name" value="HI0933_like_1st"/>
    <property type="match status" value="1"/>
</dbReference>